<keyword evidence="4" id="KW-0496">Mitochondrion</keyword>
<evidence type="ECO:0000313" key="8">
    <source>
        <dbReference type="Proteomes" id="UP001566132"/>
    </source>
</evidence>
<feature type="transmembrane region" description="Helical" evidence="6">
    <location>
        <begin position="120"/>
        <end position="144"/>
    </location>
</feature>
<evidence type="ECO:0000256" key="4">
    <source>
        <dbReference type="ARBA" id="ARBA00023128"/>
    </source>
</evidence>
<evidence type="ECO:0008006" key="9">
    <source>
        <dbReference type="Google" id="ProtNLM"/>
    </source>
</evidence>
<comment type="caution">
    <text evidence="7">The sequence shown here is derived from an EMBL/GenBank/DDBJ whole genome shotgun (WGS) entry which is preliminary data.</text>
</comment>
<name>A0ABD1EBI4_HYPHA</name>
<organism evidence="7 8">
    <name type="scientific">Hypothenemus hampei</name>
    <name type="common">Coffee berry borer</name>
    <dbReference type="NCBI Taxonomy" id="57062"/>
    <lineage>
        <taxon>Eukaryota</taxon>
        <taxon>Metazoa</taxon>
        <taxon>Ecdysozoa</taxon>
        <taxon>Arthropoda</taxon>
        <taxon>Hexapoda</taxon>
        <taxon>Insecta</taxon>
        <taxon>Pterygota</taxon>
        <taxon>Neoptera</taxon>
        <taxon>Endopterygota</taxon>
        <taxon>Coleoptera</taxon>
        <taxon>Polyphaga</taxon>
        <taxon>Cucujiformia</taxon>
        <taxon>Curculionidae</taxon>
        <taxon>Scolytinae</taxon>
        <taxon>Hypothenemus</taxon>
    </lineage>
</organism>
<keyword evidence="3 6" id="KW-1133">Transmembrane helix</keyword>
<feature type="transmembrane region" description="Helical" evidence="6">
    <location>
        <begin position="77"/>
        <end position="100"/>
    </location>
</feature>
<dbReference type="EMBL" id="JBDJPC010000009">
    <property type="protein sequence ID" value="KAL1491970.1"/>
    <property type="molecule type" value="Genomic_DNA"/>
</dbReference>
<evidence type="ECO:0000256" key="2">
    <source>
        <dbReference type="ARBA" id="ARBA00022692"/>
    </source>
</evidence>
<evidence type="ECO:0000256" key="1">
    <source>
        <dbReference type="ARBA" id="ARBA00004225"/>
    </source>
</evidence>
<dbReference type="InterPro" id="IPR009801">
    <property type="entry name" value="TMEM126"/>
</dbReference>
<keyword evidence="2 6" id="KW-0812">Transmembrane</keyword>
<feature type="transmembrane region" description="Helical" evidence="6">
    <location>
        <begin position="45"/>
        <end position="65"/>
    </location>
</feature>
<evidence type="ECO:0000256" key="6">
    <source>
        <dbReference type="SAM" id="Phobius"/>
    </source>
</evidence>
<proteinExistence type="predicted"/>
<feature type="transmembrane region" description="Helical" evidence="6">
    <location>
        <begin position="176"/>
        <end position="193"/>
    </location>
</feature>
<keyword evidence="5 6" id="KW-0472">Membrane</keyword>
<sequence>MALAKSRSRDVPEDAIILTEDEAVKHQMDLVKQWDKINEVFALRYGPYILGGAALISGAFFNNHFRKKFMLRNLGHLSTYLPICFVPGFSAILLHSELVLKKVVLLNFDTCPLCLQTRAAALQATLGVVFPAILAPIGCASLALRYGTYNIPYFQKAPREAFEIVRKMYTKIHTKSMYLFIGQAFLASVVTYFEASNIINISKRFED</sequence>
<reference evidence="7 8" key="1">
    <citation type="submission" date="2024-05" db="EMBL/GenBank/DDBJ databases">
        <title>Genetic variation in Jamaican populations of the coffee berry borer (Hypothenemus hampei).</title>
        <authorList>
            <person name="Errbii M."/>
            <person name="Myrie A."/>
        </authorList>
    </citation>
    <scope>NUCLEOTIDE SEQUENCE [LARGE SCALE GENOMIC DNA]</scope>
    <source>
        <strain evidence="7">JA-Hopewell-2020-01-JO</strain>
        <tissue evidence="7">Whole body</tissue>
    </source>
</reference>
<dbReference type="PANTHER" id="PTHR16296">
    <property type="entry name" value="UNCHARACTERIZED HYPOTHALAMUS PROTEIN HT007"/>
    <property type="match status" value="1"/>
</dbReference>
<protein>
    <recommendedName>
        <fullName evidence="9">Transmembrane protein 126A</fullName>
    </recommendedName>
</protein>
<keyword evidence="8" id="KW-1185">Reference proteome</keyword>
<comment type="subcellular location">
    <subcellularLocation>
        <location evidence="1">Mitochondrion membrane</location>
        <topology evidence="1">Multi-pass membrane protein</topology>
    </subcellularLocation>
</comment>
<dbReference type="GO" id="GO:0031966">
    <property type="term" value="C:mitochondrial membrane"/>
    <property type="evidence" value="ECO:0007669"/>
    <property type="project" value="UniProtKB-SubCell"/>
</dbReference>
<dbReference type="Proteomes" id="UP001566132">
    <property type="component" value="Unassembled WGS sequence"/>
</dbReference>
<evidence type="ECO:0000313" key="7">
    <source>
        <dbReference type="EMBL" id="KAL1491970.1"/>
    </source>
</evidence>
<dbReference type="AlphaFoldDB" id="A0ABD1EBI4"/>
<dbReference type="Pfam" id="PF07114">
    <property type="entry name" value="TMEM126"/>
    <property type="match status" value="1"/>
</dbReference>
<accession>A0ABD1EBI4</accession>
<evidence type="ECO:0000256" key="5">
    <source>
        <dbReference type="ARBA" id="ARBA00023136"/>
    </source>
</evidence>
<gene>
    <name evidence="7" type="ORF">ABEB36_012481</name>
</gene>
<evidence type="ECO:0000256" key="3">
    <source>
        <dbReference type="ARBA" id="ARBA00022989"/>
    </source>
</evidence>
<dbReference type="PANTHER" id="PTHR16296:SF2">
    <property type="entry name" value="TRANSMEMBRANE PROTEIN 126A"/>
    <property type="match status" value="1"/>
</dbReference>